<evidence type="ECO:0000256" key="1">
    <source>
        <dbReference type="SAM" id="MobiDB-lite"/>
    </source>
</evidence>
<protein>
    <submittedName>
        <fullName evidence="2">Uncharacterized protein</fullName>
    </submittedName>
</protein>
<evidence type="ECO:0000313" key="3">
    <source>
        <dbReference type="Proteomes" id="UP000324222"/>
    </source>
</evidence>
<name>A0A5B7EJS7_PORTR</name>
<accession>A0A5B7EJS7</accession>
<evidence type="ECO:0000313" key="2">
    <source>
        <dbReference type="EMBL" id="MPC34701.1"/>
    </source>
</evidence>
<sequence length="161" mass="17837">MLEVHGNKAAHISQVGQKKIDEAREARRPRRRGRRRWRGAGGCAGGVGAKVKVVVGRWLRTRAKHVDARRRDGAAKARTCLAQVVRDRGKKGLAVKGLSRNMVVVAVALADKPVYRPPTRSYAPPSSSESREIQVSNAFSICKEHRENILTFSTCTRHCMS</sequence>
<feature type="compositionally biased region" description="Basic residues" evidence="1">
    <location>
        <begin position="27"/>
        <end position="38"/>
    </location>
</feature>
<dbReference type="Proteomes" id="UP000324222">
    <property type="component" value="Unassembled WGS sequence"/>
</dbReference>
<dbReference type="AlphaFoldDB" id="A0A5B7EJS7"/>
<feature type="region of interest" description="Disordered" evidence="1">
    <location>
        <begin position="1"/>
        <end position="41"/>
    </location>
</feature>
<comment type="caution">
    <text evidence="2">The sequence shown here is derived from an EMBL/GenBank/DDBJ whole genome shotgun (WGS) entry which is preliminary data.</text>
</comment>
<proteinExistence type="predicted"/>
<gene>
    <name evidence="2" type="ORF">E2C01_028101</name>
</gene>
<reference evidence="2 3" key="1">
    <citation type="submission" date="2019-05" db="EMBL/GenBank/DDBJ databases">
        <title>Another draft genome of Portunus trituberculatus and its Hox gene families provides insights of decapod evolution.</title>
        <authorList>
            <person name="Jeong J.-H."/>
            <person name="Song I."/>
            <person name="Kim S."/>
            <person name="Choi T."/>
            <person name="Kim D."/>
            <person name="Ryu S."/>
            <person name="Kim W."/>
        </authorList>
    </citation>
    <scope>NUCLEOTIDE SEQUENCE [LARGE SCALE GENOMIC DNA]</scope>
    <source>
        <tissue evidence="2">Muscle</tissue>
    </source>
</reference>
<keyword evidence="3" id="KW-1185">Reference proteome</keyword>
<organism evidence="2 3">
    <name type="scientific">Portunus trituberculatus</name>
    <name type="common">Swimming crab</name>
    <name type="synonym">Neptunus trituberculatus</name>
    <dbReference type="NCBI Taxonomy" id="210409"/>
    <lineage>
        <taxon>Eukaryota</taxon>
        <taxon>Metazoa</taxon>
        <taxon>Ecdysozoa</taxon>
        <taxon>Arthropoda</taxon>
        <taxon>Crustacea</taxon>
        <taxon>Multicrustacea</taxon>
        <taxon>Malacostraca</taxon>
        <taxon>Eumalacostraca</taxon>
        <taxon>Eucarida</taxon>
        <taxon>Decapoda</taxon>
        <taxon>Pleocyemata</taxon>
        <taxon>Brachyura</taxon>
        <taxon>Eubrachyura</taxon>
        <taxon>Portunoidea</taxon>
        <taxon>Portunidae</taxon>
        <taxon>Portuninae</taxon>
        <taxon>Portunus</taxon>
    </lineage>
</organism>
<dbReference type="EMBL" id="VSRR010003108">
    <property type="protein sequence ID" value="MPC34701.1"/>
    <property type="molecule type" value="Genomic_DNA"/>
</dbReference>